<evidence type="ECO:0000313" key="2">
    <source>
        <dbReference type="Proteomes" id="UP000092634"/>
    </source>
</evidence>
<organism evidence="1 2">
    <name type="scientific">Janthinobacterium lividum</name>
    <dbReference type="NCBI Taxonomy" id="29581"/>
    <lineage>
        <taxon>Bacteria</taxon>
        <taxon>Pseudomonadati</taxon>
        <taxon>Pseudomonadota</taxon>
        <taxon>Betaproteobacteria</taxon>
        <taxon>Burkholderiales</taxon>
        <taxon>Oxalobacteraceae</taxon>
        <taxon>Janthinobacterium</taxon>
    </lineage>
</organism>
<proteinExistence type="predicted"/>
<sequence length="358" mass="40554">MTVNKSQAMAKIQARADAALTAKAARGQTELFDTPAEVPLAPAELAIIVPQSVSKSNSKKEREKLLPVRHVERDFFLCDMFDYAMKDDGVSMEAPIFTLSTKPDLTVWNWSSKDGARSLEVYPSVKGRATQFDKDVLIYVISQMTEALNIYEKTGGREDSKNRTVRFVVYDYLVTTNKPTGGNQYERLEAGLDRLAGTRIKTDIKTGGQREKQNFGIIESWTIVEKSPTDERMIAVEVTLSKWLFNAVQANEVLTIHRNYFRLRKPLERRLYELARKHCGNQAAWTIGLELLREKCGAQSHVRAFRSQVQEIIAGDTLPEYRMTYSRENDQVTFYIRDAKKLIAAIASGKSKLPGAFR</sequence>
<dbReference type="Proteomes" id="UP000092634">
    <property type="component" value="Unassembled WGS sequence"/>
</dbReference>
<dbReference type="EMBL" id="MAQB02000004">
    <property type="protein sequence ID" value="OFJ47570.1"/>
    <property type="molecule type" value="Genomic_DNA"/>
</dbReference>
<accession>A0A1E8PNZ6</accession>
<reference evidence="1 2" key="1">
    <citation type="submission" date="2016-10" db="EMBL/GenBank/DDBJ databases">
        <title>Updated version of Genome Assembly of Janthinobacterium lividum ERGS5:01.</title>
        <authorList>
            <person name="Kumar R."/>
            <person name="Acharya V."/>
            <person name="Singh D."/>
        </authorList>
    </citation>
    <scope>NUCLEOTIDE SEQUENCE [LARGE SCALE GENOMIC DNA]</scope>
    <source>
        <strain evidence="1 2">ERGS5:01</strain>
    </source>
</reference>
<gene>
    <name evidence="1" type="ORF">BA896_023180</name>
</gene>
<protein>
    <submittedName>
        <fullName evidence="1">Plasmid replication initiator-like protein</fullName>
    </submittedName>
</protein>
<dbReference type="AlphaFoldDB" id="A0A1E8PNZ6"/>
<comment type="caution">
    <text evidence="1">The sequence shown here is derived from an EMBL/GenBank/DDBJ whole genome shotgun (WGS) entry which is preliminary data.</text>
</comment>
<dbReference type="Pfam" id="PF10134">
    <property type="entry name" value="RPA"/>
    <property type="match status" value="1"/>
</dbReference>
<name>A0A1E8PNZ6_9BURK</name>
<evidence type="ECO:0000313" key="1">
    <source>
        <dbReference type="EMBL" id="OFJ47570.1"/>
    </source>
</evidence>
<dbReference type="InterPro" id="IPR018777">
    <property type="entry name" value="Replication_initiator_prot_A"/>
</dbReference>